<organism evidence="1 2">
    <name type="scientific">Araneus ventricosus</name>
    <name type="common">Orbweaver spider</name>
    <name type="synonym">Epeira ventricosa</name>
    <dbReference type="NCBI Taxonomy" id="182803"/>
    <lineage>
        <taxon>Eukaryota</taxon>
        <taxon>Metazoa</taxon>
        <taxon>Ecdysozoa</taxon>
        <taxon>Arthropoda</taxon>
        <taxon>Chelicerata</taxon>
        <taxon>Arachnida</taxon>
        <taxon>Araneae</taxon>
        <taxon>Araneomorphae</taxon>
        <taxon>Entelegynae</taxon>
        <taxon>Araneoidea</taxon>
        <taxon>Araneidae</taxon>
        <taxon>Araneus</taxon>
    </lineage>
</organism>
<comment type="caution">
    <text evidence="1">The sequence shown here is derived from an EMBL/GenBank/DDBJ whole genome shotgun (WGS) entry which is preliminary data.</text>
</comment>
<evidence type="ECO:0000313" key="2">
    <source>
        <dbReference type="Proteomes" id="UP000499080"/>
    </source>
</evidence>
<proteinExistence type="predicted"/>
<evidence type="ECO:0000313" key="1">
    <source>
        <dbReference type="EMBL" id="GBM31024.1"/>
    </source>
</evidence>
<name>A0A4Y2ESX7_ARAVE</name>
<accession>A0A4Y2ESX7</accession>
<gene>
    <name evidence="1" type="ORF">AVEN_108928_1</name>
</gene>
<sequence>MKAKPKPKKYQTRKSKENEDLWAGWEQKKSISWPCTKPGAAKIPTQSLLSACGGEKRGFSPSDVSLLRNFDAFQCSTSSRVSTTC</sequence>
<reference evidence="1 2" key="1">
    <citation type="journal article" date="2019" name="Sci. Rep.">
        <title>Orb-weaving spider Araneus ventricosus genome elucidates the spidroin gene catalogue.</title>
        <authorList>
            <person name="Kono N."/>
            <person name="Nakamura H."/>
            <person name="Ohtoshi R."/>
            <person name="Moran D.A.P."/>
            <person name="Shinohara A."/>
            <person name="Yoshida Y."/>
            <person name="Fujiwara M."/>
            <person name="Mori M."/>
            <person name="Tomita M."/>
            <person name="Arakawa K."/>
        </authorList>
    </citation>
    <scope>NUCLEOTIDE SEQUENCE [LARGE SCALE GENOMIC DNA]</scope>
</reference>
<dbReference type="Proteomes" id="UP000499080">
    <property type="component" value="Unassembled WGS sequence"/>
</dbReference>
<dbReference type="EMBL" id="BGPR01000673">
    <property type="protein sequence ID" value="GBM31024.1"/>
    <property type="molecule type" value="Genomic_DNA"/>
</dbReference>
<protein>
    <submittedName>
        <fullName evidence="1">Uncharacterized protein</fullName>
    </submittedName>
</protein>
<dbReference type="AlphaFoldDB" id="A0A4Y2ESX7"/>
<keyword evidence="2" id="KW-1185">Reference proteome</keyword>